<dbReference type="AlphaFoldDB" id="A0A0F8X958"/>
<reference evidence="1" key="1">
    <citation type="journal article" date="2015" name="Nature">
        <title>Complex archaea that bridge the gap between prokaryotes and eukaryotes.</title>
        <authorList>
            <person name="Spang A."/>
            <person name="Saw J.H."/>
            <person name="Jorgensen S.L."/>
            <person name="Zaremba-Niedzwiedzka K."/>
            <person name="Martijn J."/>
            <person name="Lind A.E."/>
            <person name="van Eijk R."/>
            <person name="Schleper C."/>
            <person name="Guy L."/>
            <person name="Ettema T.J."/>
        </authorList>
    </citation>
    <scope>NUCLEOTIDE SEQUENCE</scope>
</reference>
<name>A0A0F8X958_9ZZZZ</name>
<dbReference type="EMBL" id="LAZR01060604">
    <property type="protein sequence ID" value="KKK65338.1"/>
    <property type="molecule type" value="Genomic_DNA"/>
</dbReference>
<comment type="caution">
    <text evidence="1">The sequence shown here is derived from an EMBL/GenBank/DDBJ whole genome shotgun (WGS) entry which is preliminary data.</text>
</comment>
<accession>A0A0F8X958</accession>
<organism evidence="1">
    <name type="scientific">marine sediment metagenome</name>
    <dbReference type="NCBI Taxonomy" id="412755"/>
    <lineage>
        <taxon>unclassified sequences</taxon>
        <taxon>metagenomes</taxon>
        <taxon>ecological metagenomes</taxon>
    </lineage>
</organism>
<sequence length="104" mass="11443">METICTVWTRDGKTAHSSKDHAMANPSQGLNVYREVMGGILTIGTQYRICDVCSSDLLDDYTVFRALERSEDAEAYRAIRAAYGLPADAVEKFGEITLYGGEGK</sequence>
<gene>
    <name evidence="1" type="ORF">LCGC14_2975150</name>
</gene>
<evidence type="ECO:0000313" key="1">
    <source>
        <dbReference type="EMBL" id="KKK65338.1"/>
    </source>
</evidence>
<protein>
    <submittedName>
        <fullName evidence="1">Uncharacterized protein</fullName>
    </submittedName>
</protein>
<proteinExistence type="predicted"/>